<feature type="region of interest" description="Disordered" evidence="1">
    <location>
        <begin position="80"/>
        <end position="114"/>
    </location>
</feature>
<dbReference type="AlphaFoldDB" id="A0A8K1CGT2"/>
<protein>
    <submittedName>
        <fullName evidence="2">Uncharacterized protein</fullName>
    </submittedName>
</protein>
<proteinExistence type="predicted"/>
<feature type="compositionally biased region" description="Polar residues" evidence="1">
    <location>
        <begin position="84"/>
        <end position="99"/>
    </location>
</feature>
<gene>
    <name evidence="2" type="ORF">Poli38472_005583</name>
</gene>
<feature type="region of interest" description="Disordered" evidence="1">
    <location>
        <begin position="413"/>
        <end position="435"/>
    </location>
</feature>
<accession>A0A8K1CGT2</accession>
<evidence type="ECO:0000313" key="2">
    <source>
        <dbReference type="EMBL" id="TMW62965.1"/>
    </source>
</evidence>
<organism evidence="2 3">
    <name type="scientific">Pythium oligandrum</name>
    <name type="common">Mycoparasitic fungus</name>
    <dbReference type="NCBI Taxonomy" id="41045"/>
    <lineage>
        <taxon>Eukaryota</taxon>
        <taxon>Sar</taxon>
        <taxon>Stramenopiles</taxon>
        <taxon>Oomycota</taxon>
        <taxon>Peronosporomycetes</taxon>
        <taxon>Pythiales</taxon>
        <taxon>Pythiaceae</taxon>
        <taxon>Pythium</taxon>
    </lineage>
</organism>
<feature type="compositionally biased region" description="Basic and acidic residues" evidence="1">
    <location>
        <begin position="296"/>
        <end position="308"/>
    </location>
</feature>
<comment type="caution">
    <text evidence="2">The sequence shown here is derived from an EMBL/GenBank/DDBJ whole genome shotgun (WGS) entry which is preliminary data.</text>
</comment>
<keyword evidence="3" id="KW-1185">Reference proteome</keyword>
<dbReference type="OrthoDB" id="166788at2759"/>
<reference evidence="2" key="1">
    <citation type="submission" date="2019-03" db="EMBL/GenBank/DDBJ databases">
        <title>Long read genome sequence of the mycoparasitic Pythium oligandrum ATCC 38472 isolated from sugarbeet rhizosphere.</title>
        <authorList>
            <person name="Gaulin E."/>
        </authorList>
    </citation>
    <scope>NUCLEOTIDE SEQUENCE</scope>
    <source>
        <strain evidence="2">ATCC 38472_TT</strain>
    </source>
</reference>
<dbReference type="EMBL" id="SPLM01000073">
    <property type="protein sequence ID" value="TMW62965.1"/>
    <property type="molecule type" value="Genomic_DNA"/>
</dbReference>
<evidence type="ECO:0000256" key="1">
    <source>
        <dbReference type="SAM" id="MobiDB-lite"/>
    </source>
</evidence>
<sequence length="556" mass="62589">MPAKPTPRAAVVKMQEVLRVPAVDSYVRNFQNERHLLQDILEITLCYGIHCLARNFQLKGITVAELHTITKHEKTKRQDFYVRNATSTNGVRPSSTDPQQLYPKPSHSWRDGDHDTAKLLAGGTAMDDEDTGLTEAEKRMPTVEDVYFLPNAVQKDTLDEIDYLTKLMGKPFMDTAWTTYSGRSSSYLNKEQLAERMLRVDQRKRAVDVPEVEFPVCSFVEFVNAYVQTCVKQGQSGERPRPQEPEDEPDTEEHSANATIFRSRQSSGVPRKQTSPTPEASARSTPRGGGPQRNRSLHEVKSKIQPELQARREKILRVKKNQTQLMKESLARARLAEYEARRAESAEQKQRALPRRMPLDKITSGAAALEIVDDFMKSPLMDKFGSNEGLAQPRLSSKDPLKEELYGTAARDDDFIGCTAPPSLPTSHRSKQATTNAKRDYSGWLGDFGPNHTKTVRSVWETDVSHDAEERSASGRQSTRAKPLKSPTRFEWSFSAPDDPTNCKTHSKARSKDVTPATRRSSARKDSFASDSASEDWSESRSDASDPVYRWLKTAV</sequence>
<feature type="region of interest" description="Disordered" evidence="1">
    <location>
        <begin position="465"/>
        <end position="545"/>
    </location>
</feature>
<dbReference type="Proteomes" id="UP000794436">
    <property type="component" value="Unassembled WGS sequence"/>
</dbReference>
<feature type="compositionally biased region" description="Polar residues" evidence="1">
    <location>
        <begin position="256"/>
        <end position="284"/>
    </location>
</feature>
<evidence type="ECO:0000313" key="3">
    <source>
        <dbReference type="Proteomes" id="UP000794436"/>
    </source>
</evidence>
<feature type="region of interest" description="Disordered" evidence="1">
    <location>
        <begin position="233"/>
        <end position="308"/>
    </location>
</feature>
<name>A0A8K1CGT2_PYTOL</name>